<evidence type="ECO:0000256" key="1">
    <source>
        <dbReference type="ARBA" id="ARBA00022729"/>
    </source>
</evidence>
<keyword evidence="3" id="KW-0449">Lipoprotein</keyword>
<sequence length="197" mass="22905">MKKILTLFFTLMCFTAYAGDNSTSTLMQQLSSIKSISADFKQVNNLKDYGEDIYSGKVYINMKEKALWDYTEPYSSWYNITNENIEHYDEINNQLVIMKAKDYKEYALLQVLMDFSKLSQSFTVKEQENVLYLKPKKDEGIEYINITFKDNIISKIDSKDNNGNLTTITLSNVVLDKKINDASFKKKLPKDVNIFKQ</sequence>
<dbReference type="Gene3D" id="2.50.20.10">
    <property type="entry name" value="Lipoprotein localisation LolA/LolB/LppX"/>
    <property type="match status" value="1"/>
</dbReference>
<dbReference type="PANTHER" id="PTHR35869">
    <property type="entry name" value="OUTER-MEMBRANE LIPOPROTEIN CARRIER PROTEIN"/>
    <property type="match status" value="1"/>
</dbReference>
<feature type="chain" id="PRO_5039411336" evidence="2">
    <location>
        <begin position="19"/>
        <end position="197"/>
    </location>
</feature>
<dbReference type="AlphaFoldDB" id="A0A9D2KAQ8"/>
<dbReference type="EMBL" id="DXAQ01000101">
    <property type="protein sequence ID" value="HIZ89584.1"/>
    <property type="molecule type" value="Genomic_DNA"/>
</dbReference>
<keyword evidence="1 2" id="KW-0732">Signal</keyword>
<dbReference type="Pfam" id="PF03548">
    <property type="entry name" value="LolA"/>
    <property type="match status" value="1"/>
</dbReference>
<feature type="signal peptide" evidence="2">
    <location>
        <begin position="1"/>
        <end position="18"/>
    </location>
</feature>
<protein>
    <submittedName>
        <fullName evidence="3">Outer-membrane lipoprotein carrier protein LolA</fullName>
    </submittedName>
</protein>
<gene>
    <name evidence="3" type="ORF">H9804_06540</name>
</gene>
<proteinExistence type="predicted"/>
<name>A0A9D2KAQ8_9BACT</name>
<evidence type="ECO:0000313" key="4">
    <source>
        <dbReference type="Proteomes" id="UP000824176"/>
    </source>
</evidence>
<dbReference type="InterPro" id="IPR004564">
    <property type="entry name" value="OM_lipoprot_carrier_LolA-like"/>
</dbReference>
<evidence type="ECO:0000256" key="2">
    <source>
        <dbReference type="SAM" id="SignalP"/>
    </source>
</evidence>
<comment type="caution">
    <text evidence="3">The sequence shown here is derived from an EMBL/GenBank/DDBJ whole genome shotgun (WGS) entry which is preliminary data.</text>
</comment>
<reference evidence="3" key="1">
    <citation type="journal article" date="2021" name="PeerJ">
        <title>Extensive microbial diversity within the chicken gut microbiome revealed by metagenomics and culture.</title>
        <authorList>
            <person name="Gilroy R."/>
            <person name="Ravi A."/>
            <person name="Getino M."/>
            <person name="Pursley I."/>
            <person name="Horton D.L."/>
            <person name="Alikhan N.F."/>
            <person name="Baker D."/>
            <person name="Gharbi K."/>
            <person name="Hall N."/>
            <person name="Watson M."/>
            <person name="Adriaenssens E.M."/>
            <person name="Foster-Nyarko E."/>
            <person name="Jarju S."/>
            <person name="Secka A."/>
            <person name="Antonio M."/>
            <person name="Oren A."/>
            <person name="Chaudhuri R.R."/>
            <person name="La Ragione R."/>
            <person name="Hildebrand F."/>
            <person name="Pallen M.J."/>
        </authorList>
    </citation>
    <scope>NUCLEOTIDE SEQUENCE</scope>
    <source>
        <strain evidence="3">ChiW4-1371</strain>
    </source>
</reference>
<dbReference type="PANTHER" id="PTHR35869:SF1">
    <property type="entry name" value="OUTER-MEMBRANE LIPOPROTEIN CARRIER PROTEIN"/>
    <property type="match status" value="1"/>
</dbReference>
<evidence type="ECO:0000313" key="3">
    <source>
        <dbReference type="EMBL" id="HIZ89584.1"/>
    </source>
</evidence>
<dbReference type="Proteomes" id="UP000824176">
    <property type="component" value="Unassembled WGS sequence"/>
</dbReference>
<reference evidence="3" key="2">
    <citation type="submission" date="2021-04" db="EMBL/GenBank/DDBJ databases">
        <authorList>
            <person name="Gilroy R."/>
        </authorList>
    </citation>
    <scope>NUCLEOTIDE SEQUENCE</scope>
    <source>
        <strain evidence="3">ChiW4-1371</strain>
    </source>
</reference>
<accession>A0A9D2KAQ8</accession>
<dbReference type="SUPFAM" id="SSF89392">
    <property type="entry name" value="Prokaryotic lipoproteins and lipoprotein localization factors"/>
    <property type="match status" value="1"/>
</dbReference>
<dbReference type="CDD" id="cd16325">
    <property type="entry name" value="LolA"/>
    <property type="match status" value="1"/>
</dbReference>
<dbReference type="InterPro" id="IPR029046">
    <property type="entry name" value="LolA/LolB/LppX"/>
</dbReference>
<organism evidence="3 4">
    <name type="scientific">Candidatus Mucispirillum faecigallinarum</name>
    <dbReference type="NCBI Taxonomy" id="2838699"/>
    <lineage>
        <taxon>Bacteria</taxon>
        <taxon>Pseudomonadati</taxon>
        <taxon>Deferribacterota</taxon>
        <taxon>Deferribacteres</taxon>
        <taxon>Deferribacterales</taxon>
        <taxon>Mucispirillaceae</taxon>
        <taxon>Mucispirillum</taxon>
    </lineage>
</organism>